<dbReference type="PANTHER" id="PTHR33057:SF98">
    <property type="entry name" value="TRANSCRIPTION REPRESSOR OFP18"/>
    <property type="match status" value="1"/>
</dbReference>
<dbReference type="PANTHER" id="PTHR33057">
    <property type="entry name" value="TRANSCRIPTION REPRESSOR OFP7-RELATED"/>
    <property type="match status" value="1"/>
</dbReference>
<dbReference type="NCBIfam" id="TIGR01568">
    <property type="entry name" value="A_thal_3678"/>
    <property type="match status" value="1"/>
</dbReference>
<evidence type="ECO:0000256" key="6">
    <source>
        <dbReference type="RuleBase" id="RU367028"/>
    </source>
</evidence>
<evidence type="ECO:0000313" key="9">
    <source>
        <dbReference type="EMBL" id="KAK8593514.1"/>
    </source>
</evidence>
<dbReference type="EMBL" id="JBBPBM010000003">
    <property type="protein sequence ID" value="KAK8593514.1"/>
    <property type="molecule type" value="Genomic_DNA"/>
</dbReference>
<dbReference type="PROSITE" id="PS51754">
    <property type="entry name" value="OVATE"/>
    <property type="match status" value="1"/>
</dbReference>
<keyword evidence="5 6" id="KW-0539">Nucleus</keyword>
<dbReference type="InterPro" id="IPR006458">
    <property type="entry name" value="Ovate_C"/>
</dbReference>
<comment type="caution">
    <text evidence="9">The sequence shown here is derived from an EMBL/GenBank/DDBJ whole genome shotgun (WGS) entry which is preliminary data.</text>
</comment>
<comment type="subcellular location">
    <subcellularLocation>
        <location evidence="1 6">Nucleus</location>
    </subcellularLocation>
</comment>
<reference evidence="9 10" key="1">
    <citation type="journal article" date="2024" name="G3 (Bethesda)">
        <title>Genome assembly of Hibiscus sabdariffa L. provides insights into metabolisms of medicinal natural products.</title>
        <authorList>
            <person name="Kim T."/>
        </authorList>
    </citation>
    <scope>NUCLEOTIDE SEQUENCE [LARGE SCALE GENOMIC DNA]</scope>
    <source>
        <strain evidence="9">TK-2024</strain>
        <tissue evidence="9">Old leaves</tissue>
    </source>
</reference>
<evidence type="ECO:0000256" key="4">
    <source>
        <dbReference type="ARBA" id="ARBA00023163"/>
    </source>
</evidence>
<feature type="compositionally biased region" description="Low complexity" evidence="7">
    <location>
        <begin position="185"/>
        <end position="202"/>
    </location>
</feature>
<feature type="region of interest" description="Disordered" evidence="7">
    <location>
        <begin position="14"/>
        <end position="55"/>
    </location>
</feature>
<evidence type="ECO:0000313" key="10">
    <source>
        <dbReference type="Proteomes" id="UP001472677"/>
    </source>
</evidence>
<feature type="compositionally biased region" description="Low complexity" evidence="7">
    <location>
        <begin position="14"/>
        <end position="26"/>
    </location>
</feature>
<feature type="domain" description="OVATE" evidence="8">
    <location>
        <begin position="99"/>
        <end position="160"/>
    </location>
</feature>
<evidence type="ECO:0000256" key="2">
    <source>
        <dbReference type="ARBA" id="ARBA00022491"/>
    </source>
</evidence>
<dbReference type="Proteomes" id="UP001472677">
    <property type="component" value="Unassembled WGS sequence"/>
</dbReference>
<evidence type="ECO:0000259" key="8">
    <source>
        <dbReference type="PROSITE" id="PS51754"/>
    </source>
</evidence>
<keyword evidence="2 6" id="KW-0678">Repressor</keyword>
<sequence>MAKKMKLPFLSSNNSIQASSSWPWPSCQQPRTLSFRRDDEHETPPSGPGDDDDPVETVIQGLVRSERLFFEPGNTSSILEEAKPTSTADVLPFKESVALSIESRDPFADFRKSMAEMVEAQPQGLEHWEGLQELLCWYLKANGKPNHGYIVAAFIDLLVQLAFNNSSTDNDCVPSSSPLSFNTCSSSSSFSCSSSSSEDNSSATTPCVSSLSDQKEIIEDDKL</sequence>
<feature type="compositionally biased region" description="Polar residues" evidence="7">
    <location>
        <begin position="203"/>
        <end position="212"/>
    </location>
</feature>
<keyword evidence="4 6" id="KW-0804">Transcription</keyword>
<comment type="function">
    <text evidence="6">Transcriptional repressor that regulates multiple aspects of plant growth and development.</text>
</comment>
<gene>
    <name evidence="9" type="ORF">V6N12_045594</name>
</gene>
<name>A0ABR2G449_9ROSI</name>
<accession>A0ABR2G449</accession>
<dbReference type="InterPro" id="IPR038933">
    <property type="entry name" value="Ovate"/>
</dbReference>
<evidence type="ECO:0000256" key="3">
    <source>
        <dbReference type="ARBA" id="ARBA00023015"/>
    </source>
</evidence>
<proteinExistence type="predicted"/>
<feature type="region of interest" description="Disordered" evidence="7">
    <location>
        <begin position="185"/>
        <end position="223"/>
    </location>
</feature>
<evidence type="ECO:0000256" key="5">
    <source>
        <dbReference type="ARBA" id="ARBA00023242"/>
    </source>
</evidence>
<evidence type="ECO:0000256" key="1">
    <source>
        <dbReference type="ARBA" id="ARBA00004123"/>
    </source>
</evidence>
<keyword evidence="10" id="KW-1185">Reference proteome</keyword>
<keyword evidence="3 6" id="KW-0805">Transcription regulation</keyword>
<dbReference type="Pfam" id="PF04844">
    <property type="entry name" value="Ovate"/>
    <property type="match status" value="1"/>
</dbReference>
<organism evidence="9 10">
    <name type="scientific">Hibiscus sabdariffa</name>
    <name type="common">roselle</name>
    <dbReference type="NCBI Taxonomy" id="183260"/>
    <lineage>
        <taxon>Eukaryota</taxon>
        <taxon>Viridiplantae</taxon>
        <taxon>Streptophyta</taxon>
        <taxon>Embryophyta</taxon>
        <taxon>Tracheophyta</taxon>
        <taxon>Spermatophyta</taxon>
        <taxon>Magnoliopsida</taxon>
        <taxon>eudicotyledons</taxon>
        <taxon>Gunneridae</taxon>
        <taxon>Pentapetalae</taxon>
        <taxon>rosids</taxon>
        <taxon>malvids</taxon>
        <taxon>Malvales</taxon>
        <taxon>Malvaceae</taxon>
        <taxon>Malvoideae</taxon>
        <taxon>Hibiscus</taxon>
    </lineage>
</organism>
<evidence type="ECO:0000256" key="7">
    <source>
        <dbReference type="SAM" id="MobiDB-lite"/>
    </source>
</evidence>
<feature type="compositionally biased region" description="Basic and acidic residues" evidence="7">
    <location>
        <begin position="213"/>
        <end position="223"/>
    </location>
</feature>
<protein>
    <recommendedName>
        <fullName evidence="6">Transcription repressor</fullName>
    </recommendedName>
    <alternativeName>
        <fullName evidence="6">Ovate family protein</fullName>
    </alternativeName>
</protein>